<gene>
    <name evidence="2" type="ORF">ZOSMA_59G00660</name>
</gene>
<dbReference type="InterPro" id="IPR055411">
    <property type="entry name" value="LRR_FXL15/At3g58940/PEG3-like"/>
</dbReference>
<evidence type="ECO:0000313" key="3">
    <source>
        <dbReference type="Proteomes" id="UP000036987"/>
    </source>
</evidence>
<dbReference type="InterPro" id="IPR032675">
    <property type="entry name" value="LRR_dom_sf"/>
</dbReference>
<comment type="caution">
    <text evidence="2">The sequence shown here is derived from an EMBL/GenBank/DDBJ whole genome shotgun (WGS) entry which is preliminary data.</text>
</comment>
<feature type="domain" description="F-box/LRR-repeat protein 15/At3g58940/PEG3-like LRR" evidence="1">
    <location>
        <begin position="93"/>
        <end position="206"/>
    </location>
</feature>
<dbReference type="PANTHER" id="PTHR34145:SF28">
    <property type="entry name" value="F-BOX DOMAIN-CONTAINING PROTEIN"/>
    <property type="match status" value="1"/>
</dbReference>
<dbReference type="Proteomes" id="UP000036987">
    <property type="component" value="Unassembled WGS sequence"/>
</dbReference>
<dbReference type="Gene3D" id="3.80.10.10">
    <property type="entry name" value="Ribonuclease Inhibitor"/>
    <property type="match status" value="1"/>
</dbReference>
<keyword evidence="3" id="KW-1185">Reference proteome</keyword>
<dbReference type="Pfam" id="PF24758">
    <property type="entry name" value="LRR_At5g56370"/>
    <property type="match status" value="1"/>
</dbReference>
<organism evidence="2 3">
    <name type="scientific">Zostera marina</name>
    <name type="common">Eelgrass</name>
    <dbReference type="NCBI Taxonomy" id="29655"/>
    <lineage>
        <taxon>Eukaryota</taxon>
        <taxon>Viridiplantae</taxon>
        <taxon>Streptophyta</taxon>
        <taxon>Embryophyta</taxon>
        <taxon>Tracheophyta</taxon>
        <taxon>Spermatophyta</taxon>
        <taxon>Magnoliopsida</taxon>
        <taxon>Liliopsida</taxon>
        <taxon>Zosteraceae</taxon>
        <taxon>Zostera</taxon>
    </lineage>
</organism>
<protein>
    <recommendedName>
        <fullName evidence="1">F-box/LRR-repeat protein 15/At3g58940/PEG3-like LRR domain-containing protein</fullName>
    </recommendedName>
</protein>
<dbReference type="PANTHER" id="PTHR34145">
    <property type="entry name" value="OS02G0105600 PROTEIN"/>
    <property type="match status" value="1"/>
</dbReference>
<dbReference type="AlphaFoldDB" id="A0A0K9NUP7"/>
<proteinExistence type="predicted"/>
<sequence>MDPMFNEQITNKILSHLSLEEAICTNLLSRHWRGKWRSMSDIVVNEDSFPRIGEDEDEYIEKVTNKVNHLILLHKGDIKRFEINSCIQASPRLSSWLHYLIEANVEHLKLNFTTKQKYVIPFSVFRYRKLETLDISRCKIEVPFPGSINFQALTHISFRNVKFPERFDDVNMLTRCCPLLTHFSIVDCGCIIVDIHSRNLQSVNIVGDYIGLNFQYNSMIKSATIALTENTACLYTNVFNRLLDVEELHLMGFSIELFLKFEQMPVPEFEYNRMKTLRIDWTLDNFKAIEFAVYFFRNAPALENLHINFWYKEGDIEADSVDNEEIEMAEEEAKYKGKGVASEETIDLPLELYLKKLLQESGFFATFEHLDKMVLENVYGTDLEIIFIKHVLGNAPQLEEINITLESRVLDTGFEAEISDFAKELDSFPKASPGVEIIIQ</sequence>
<accession>A0A0K9NUP7</accession>
<dbReference type="OrthoDB" id="690775at2759"/>
<evidence type="ECO:0000313" key="2">
    <source>
        <dbReference type="EMBL" id="KMZ60504.1"/>
    </source>
</evidence>
<dbReference type="OMA" id="ALNICAP"/>
<dbReference type="STRING" id="29655.A0A0K9NUP7"/>
<evidence type="ECO:0000259" key="1">
    <source>
        <dbReference type="Pfam" id="PF24758"/>
    </source>
</evidence>
<dbReference type="EMBL" id="LFYR01001622">
    <property type="protein sequence ID" value="KMZ60504.1"/>
    <property type="molecule type" value="Genomic_DNA"/>
</dbReference>
<dbReference type="SUPFAM" id="SSF52047">
    <property type="entry name" value="RNI-like"/>
    <property type="match status" value="1"/>
</dbReference>
<dbReference type="InterPro" id="IPR053772">
    <property type="entry name" value="At1g61320/At1g61330-like"/>
</dbReference>
<name>A0A0K9NUP7_ZOSMR</name>
<reference evidence="3" key="1">
    <citation type="journal article" date="2016" name="Nature">
        <title>The genome of the seagrass Zostera marina reveals angiosperm adaptation to the sea.</title>
        <authorList>
            <person name="Olsen J.L."/>
            <person name="Rouze P."/>
            <person name="Verhelst B."/>
            <person name="Lin Y.-C."/>
            <person name="Bayer T."/>
            <person name="Collen J."/>
            <person name="Dattolo E."/>
            <person name="De Paoli E."/>
            <person name="Dittami S."/>
            <person name="Maumus F."/>
            <person name="Michel G."/>
            <person name="Kersting A."/>
            <person name="Lauritano C."/>
            <person name="Lohaus R."/>
            <person name="Toepel M."/>
            <person name="Tonon T."/>
            <person name="Vanneste K."/>
            <person name="Amirebrahimi M."/>
            <person name="Brakel J."/>
            <person name="Bostroem C."/>
            <person name="Chovatia M."/>
            <person name="Grimwood J."/>
            <person name="Jenkins J.W."/>
            <person name="Jueterbock A."/>
            <person name="Mraz A."/>
            <person name="Stam W.T."/>
            <person name="Tice H."/>
            <person name="Bornberg-Bauer E."/>
            <person name="Green P.J."/>
            <person name="Pearson G.A."/>
            <person name="Procaccini G."/>
            <person name="Duarte C.M."/>
            <person name="Schmutz J."/>
            <person name="Reusch T.B.H."/>
            <person name="Van de Peer Y."/>
        </authorList>
    </citation>
    <scope>NUCLEOTIDE SEQUENCE [LARGE SCALE GENOMIC DNA]</scope>
    <source>
        <strain evidence="3">cv. Finnish</strain>
    </source>
</reference>